<sequence length="163" mass="16923">MDNPYQPSAYGSSYPTATGYVSPAFIQALAGTKPWVRLCSVLGFIAAGMMIFIALAMMATGAVGGMRSRGGAGAAAVPVIMGVIYLAMSVVYLFPSLKLWKYGSAILRLMSSQSAADLEQALEQQRGFWKFVGILALVSTCLGLLGAVIAGIASVSAVSSLSR</sequence>
<proteinExistence type="predicted"/>
<evidence type="ECO:0000313" key="2">
    <source>
        <dbReference type="EMBL" id="MEK7949919.1"/>
    </source>
</evidence>
<dbReference type="RefSeq" id="WP_341403335.1">
    <property type="nucleotide sequence ID" value="NZ_JBBUKT010000002.1"/>
</dbReference>
<keyword evidence="3" id="KW-1185">Reference proteome</keyword>
<gene>
    <name evidence="2" type="ORF">WKV53_05415</name>
</gene>
<accession>A0ABU9AQE7</accession>
<name>A0ABU9AQE7_9BACT</name>
<dbReference type="Proteomes" id="UP001371305">
    <property type="component" value="Unassembled WGS sequence"/>
</dbReference>
<feature type="transmembrane region" description="Helical" evidence="1">
    <location>
        <begin position="35"/>
        <end position="59"/>
    </location>
</feature>
<feature type="transmembrane region" description="Helical" evidence="1">
    <location>
        <begin position="71"/>
        <end position="94"/>
    </location>
</feature>
<keyword evidence="1" id="KW-0812">Transmembrane</keyword>
<dbReference type="EMBL" id="JBBUKT010000002">
    <property type="protein sequence ID" value="MEK7949919.1"/>
    <property type="molecule type" value="Genomic_DNA"/>
</dbReference>
<feature type="transmembrane region" description="Helical" evidence="1">
    <location>
        <begin position="131"/>
        <end position="158"/>
    </location>
</feature>
<protein>
    <submittedName>
        <fullName evidence="2">DUF5362 family protein</fullName>
    </submittedName>
</protein>
<evidence type="ECO:0000256" key="1">
    <source>
        <dbReference type="SAM" id="Phobius"/>
    </source>
</evidence>
<evidence type="ECO:0000313" key="3">
    <source>
        <dbReference type="Proteomes" id="UP001371305"/>
    </source>
</evidence>
<comment type="caution">
    <text evidence="2">The sequence shown here is derived from an EMBL/GenBank/DDBJ whole genome shotgun (WGS) entry which is preliminary data.</text>
</comment>
<keyword evidence="1" id="KW-0472">Membrane</keyword>
<keyword evidence="1" id="KW-1133">Transmembrane helix</keyword>
<organism evidence="2 3">
    <name type="scientific">Luteolibacter soli</name>
    <dbReference type="NCBI Taxonomy" id="3135280"/>
    <lineage>
        <taxon>Bacteria</taxon>
        <taxon>Pseudomonadati</taxon>
        <taxon>Verrucomicrobiota</taxon>
        <taxon>Verrucomicrobiia</taxon>
        <taxon>Verrucomicrobiales</taxon>
        <taxon>Verrucomicrobiaceae</taxon>
        <taxon>Luteolibacter</taxon>
    </lineage>
</organism>
<reference evidence="2 3" key="1">
    <citation type="submission" date="2024-04" db="EMBL/GenBank/DDBJ databases">
        <title>Luteolibacter sp. isolated from soil.</title>
        <authorList>
            <person name="An J."/>
        </authorList>
    </citation>
    <scope>NUCLEOTIDE SEQUENCE [LARGE SCALE GENOMIC DNA]</scope>
    <source>
        <strain evidence="2 3">Y139</strain>
    </source>
</reference>